<dbReference type="GO" id="GO:0016887">
    <property type="term" value="F:ATP hydrolysis activity"/>
    <property type="evidence" value="ECO:0007669"/>
    <property type="project" value="InterPro"/>
</dbReference>
<reference evidence="6 7" key="1">
    <citation type="journal article" date="2019" name="Int. J. Syst. Evol. Microbiol.">
        <title>Clostridium fermenticellae sp. nov., isolated from the mud in a fermentation cellar for the production of the Chinese liquor, baijiu.</title>
        <authorList>
            <person name="Xu P.X."/>
            <person name="Chai L.J."/>
            <person name="Qiu T."/>
            <person name="Zhang X.J."/>
            <person name="Lu Z.M."/>
            <person name="Xiao C."/>
            <person name="Wang S.T."/>
            <person name="Shen C.H."/>
            <person name="Shi J.S."/>
            <person name="Xu Z.H."/>
        </authorList>
    </citation>
    <scope>NUCLEOTIDE SEQUENCE [LARGE SCALE GENOMIC DNA]</scope>
    <source>
        <strain evidence="6 7">JN500901</strain>
    </source>
</reference>
<dbReference type="PROSITE" id="PS50893">
    <property type="entry name" value="ABC_TRANSPORTER_2"/>
    <property type="match status" value="2"/>
</dbReference>
<dbReference type="Pfam" id="PF12848">
    <property type="entry name" value="ABC_tran_Xtn"/>
    <property type="match status" value="1"/>
</dbReference>
<dbReference type="PANTHER" id="PTHR42855">
    <property type="entry name" value="ABC TRANSPORTER ATP-BINDING SUBUNIT"/>
    <property type="match status" value="1"/>
</dbReference>
<keyword evidence="7" id="KW-1185">Reference proteome</keyword>
<organism evidence="6 7">
    <name type="scientific">Clostridium fermenticellae</name>
    <dbReference type="NCBI Taxonomy" id="2068654"/>
    <lineage>
        <taxon>Bacteria</taxon>
        <taxon>Bacillati</taxon>
        <taxon>Bacillota</taxon>
        <taxon>Clostridia</taxon>
        <taxon>Eubacteriales</taxon>
        <taxon>Clostridiaceae</taxon>
        <taxon>Clostridium</taxon>
    </lineage>
</organism>
<evidence type="ECO:0000313" key="6">
    <source>
        <dbReference type="EMBL" id="AYD40403.1"/>
    </source>
</evidence>
<keyword evidence="2" id="KW-0547">Nucleotide-binding</keyword>
<keyword evidence="1" id="KW-0677">Repeat</keyword>
<feature type="domain" description="ABC transporter" evidence="5">
    <location>
        <begin position="320"/>
        <end position="538"/>
    </location>
</feature>
<dbReference type="InterPro" id="IPR003439">
    <property type="entry name" value="ABC_transporter-like_ATP-bd"/>
</dbReference>
<dbReference type="InterPro" id="IPR051309">
    <property type="entry name" value="ABCF_ATPase"/>
</dbReference>
<dbReference type="KEGG" id="cfer:D4Z93_07645"/>
<evidence type="ECO:0000256" key="4">
    <source>
        <dbReference type="SAM" id="Coils"/>
    </source>
</evidence>
<keyword evidence="4" id="KW-0175">Coiled coil</keyword>
<dbReference type="PANTHER" id="PTHR42855:SF1">
    <property type="entry name" value="ABC TRANSPORTER DOMAIN-CONTAINING PROTEIN"/>
    <property type="match status" value="1"/>
</dbReference>
<dbReference type="SUPFAM" id="SSF52540">
    <property type="entry name" value="P-loop containing nucleoside triphosphate hydrolases"/>
    <property type="match status" value="2"/>
</dbReference>
<dbReference type="InterPro" id="IPR003593">
    <property type="entry name" value="AAA+_ATPase"/>
</dbReference>
<dbReference type="EMBL" id="CP032416">
    <property type="protein sequence ID" value="AYD40403.1"/>
    <property type="molecule type" value="Genomic_DNA"/>
</dbReference>
<dbReference type="Pfam" id="PF16326">
    <property type="entry name" value="ABC_tran_CTD"/>
    <property type="match status" value="1"/>
</dbReference>
<sequence>MNLLTAENISKSYGNKTLFDKISIGINDGDKVGIVGLNGSGKSTLLKVLAGFDIPDDGKITKSNEASIGYLPQNSDFTTSNLTVLEQVFNGHSPVMNLLREYEYTLKRIRENPSDMELQNKFFDLNSKMDASNAWEIESQAKTILTKLKINDFDAKISTLSGGQKKRTALASALITPSNILMLDEPTNHLDDETIEWLEEFLNNRTDSLIMVTHDRFFLDKITNKILELDKGNIYNYIGNYSTYLEKKSERLEKQNASEKKRQNLIRKELAWIRRGAKARSTKQKARIERFETLQDKKILNDNSDLEITIQSTRLGKKVINIDNISKGFGDKILIKNFSYNILNDDRIGIIGPNGTGKSTFMNILNGDIAPDHGILDIGETVKIGYYSQQIPDMDVNQRVIQYIQDSGRYAVSKDGQKINVSLMLEKFLFDPSVQWTQLSKLSGGERRRLYLLKVLMKYPNVLLLDEPTNDLDIETLTVLEDYIEGFNGAVITVSHDRYFLDKTVDKIFSFEGNGKITEYTGNYSYFHQIEAEKKQDTAPTKKVTKKIYNRVNTEKPLKFTYNEQLEFNEIESIIEDLEYKLDEKKKEMQEASSNYELLSKLLEEKNNLETELDKKIDRWTYLTELNEKIKAAKKNR</sequence>
<dbReference type="InterPro" id="IPR032781">
    <property type="entry name" value="ABC_tran_Xtn"/>
</dbReference>
<dbReference type="InterPro" id="IPR037118">
    <property type="entry name" value="Val-tRNA_synth_C_sf"/>
</dbReference>
<dbReference type="GO" id="GO:0003677">
    <property type="term" value="F:DNA binding"/>
    <property type="evidence" value="ECO:0007669"/>
    <property type="project" value="InterPro"/>
</dbReference>
<dbReference type="GO" id="GO:0005524">
    <property type="term" value="F:ATP binding"/>
    <property type="evidence" value="ECO:0007669"/>
    <property type="project" value="UniProtKB-KW"/>
</dbReference>
<feature type="domain" description="ABC transporter" evidence="5">
    <location>
        <begin position="4"/>
        <end position="256"/>
    </location>
</feature>
<evidence type="ECO:0000313" key="7">
    <source>
        <dbReference type="Proteomes" id="UP000266301"/>
    </source>
</evidence>
<feature type="coiled-coil region" evidence="4">
    <location>
        <begin position="568"/>
        <end position="619"/>
    </location>
</feature>
<dbReference type="InterPro" id="IPR027417">
    <property type="entry name" value="P-loop_NTPase"/>
</dbReference>
<evidence type="ECO:0000256" key="3">
    <source>
        <dbReference type="ARBA" id="ARBA00022840"/>
    </source>
</evidence>
<dbReference type="Proteomes" id="UP000266301">
    <property type="component" value="Chromosome"/>
</dbReference>
<dbReference type="OrthoDB" id="9801441at2"/>
<name>A0A386H4E1_9CLOT</name>
<dbReference type="RefSeq" id="WP_119972090.1">
    <property type="nucleotide sequence ID" value="NZ_CP032416.1"/>
</dbReference>
<dbReference type="FunFam" id="3.40.50.300:FF:000011">
    <property type="entry name" value="Putative ABC transporter ATP-binding component"/>
    <property type="match status" value="1"/>
</dbReference>
<dbReference type="SMART" id="SM00382">
    <property type="entry name" value="AAA"/>
    <property type="match status" value="2"/>
</dbReference>
<protein>
    <submittedName>
        <fullName evidence="6">ABC transporter ATP-binding protein</fullName>
    </submittedName>
</protein>
<dbReference type="FunFam" id="3.40.50.300:FF:000309">
    <property type="entry name" value="ABC transporter ATP-binding protein"/>
    <property type="match status" value="1"/>
</dbReference>
<dbReference type="InterPro" id="IPR032524">
    <property type="entry name" value="ABC_tran_C"/>
</dbReference>
<evidence type="ECO:0000256" key="1">
    <source>
        <dbReference type="ARBA" id="ARBA00022737"/>
    </source>
</evidence>
<dbReference type="Gene3D" id="1.10.287.380">
    <property type="entry name" value="Valyl-tRNA synthetase, C-terminal domain"/>
    <property type="match status" value="1"/>
</dbReference>
<dbReference type="Pfam" id="PF00005">
    <property type="entry name" value="ABC_tran"/>
    <property type="match status" value="2"/>
</dbReference>
<evidence type="ECO:0000256" key="2">
    <source>
        <dbReference type="ARBA" id="ARBA00022741"/>
    </source>
</evidence>
<dbReference type="AlphaFoldDB" id="A0A386H4E1"/>
<keyword evidence="3 6" id="KW-0067">ATP-binding</keyword>
<dbReference type="Gene3D" id="3.40.50.300">
    <property type="entry name" value="P-loop containing nucleotide triphosphate hydrolases"/>
    <property type="match status" value="2"/>
</dbReference>
<gene>
    <name evidence="6" type="ORF">D4Z93_07645</name>
</gene>
<dbReference type="CDD" id="cd03221">
    <property type="entry name" value="ABCF_EF-3"/>
    <property type="match status" value="2"/>
</dbReference>
<proteinExistence type="predicted"/>
<accession>A0A386H4E1</accession>
<evidence type="ECO:0000259" key="5">
    <source>
        <dbReference type="PROSITE" id="PS50893"/>
    </source>
</evidence>